<evidence type="ECO:0000256" key="7">
    <source>
        <dbReference type="ARBA" id="ARBA00022989"/>
    </source>
</evidence>
<dbReference type="GO" id="GO:0009791">
    <property type="term" value="P:post-embryonic development"/>
    <property type="evidence" value="ECO:0007669"/>
    <property type="project" value="UniProtKB-ARBA"/>
</dbReference>
<keyword evidence="8 9" id="KW-0472">Membrane</keyword>
<evidence type="ECO:0000256" key="5">
    <source>
        <dbReference type="ARBA" id="ARBA00022677"/>
    </source>
</evidence>
<evidence type="ECO:0000256" key="1">
    <source>
        <dbReference type="ARBA" id="ARBA00002582"/>
    </source>
</evidence>
<keyword evidence="11" id="KW-1185">Reference proteome</keyword>
<proteinExistence type="inferred from homology"/>
<protein>
    <recommendedName>
        <fullName evidence="12">Oleosin</fullName>
    </recommendedName>
</protein>
<accession>A0A9E7G5H5</accession>
<dbReference type="PANTHER" id="PTHR33203:SF25">
    <property type="entry name" value="OLEOSIN 18.5 KDA"/>
    <property type="match status" value="1"/>
</dbReference>
<dbReference type="InterPro" id="IPR000136">
    <property type="entry name" value="Oleosin"/>
</dbReference>
<dbReference type="GO" id="GO:0016020">
    <property type="term" value="C:membrane"/>
    <property type="evidence" value="ECO:0007669"/>
    <property type="project" value="UniProtKB-SubCell"/>
</dbReference>
<evidence type="ECO:0000256" key="9">
    <source>
        <dbReference type="SAM" id="Phobius"/>
    </source>
</evidence>
<feature type="transmembrane region" description="Helical" evidence="9">
    <location>
        <begin position="115"/>
        <end position="139"/>
    </location>
</feature>
<keyword evidence="7 9" id="KW-1133">Transmembrane helix</keyword>
<evidence type="ECO:0000256" key="4">
    <source>
        <dbReference type="ARBA" id="ARBA00010858"/>
    </source>
</evidence>
<evidence type="ECO:0000313" key="10">
    <source>
        <dbReference type="EMBL" id="URE07018.1"/>
    </source>
</evidence>
<sequence>MSRLSHATHHASDPPASHLRLHASHFFAPICISSISEARKKTEEEKMAEYGIDQSYRLGEQQQVVVKAVLAAVAGTSLLVLSGLTLAWTVIALAVATPLLMIFSPVLVSAAIVLLLLATGFLASGGLGVAALVVLWWMYKDLTGKQPPGVELLEQVRQRLVSKARDIRESVMQQQQPQQATQ</sequence>
<dbReference type="PANTHER" id="PTHR33203">
    <property type="entry name" value="OLEOSIN"/>
    <property type="match status" value="1"/>
</dbReference>
<evidence type="ECO:0000256" key="2">
    <source>
        <dbReference type="ARBA" id="ARBA00004141"/>
    </source>
</evidence>
<dbReference type="GO" id="GO:0048608">
    <property type="term" value="P:reproductive structure development"/>
    <property type="evidence" value="ECO:0007669"/>
    <property type="project" value="UniProtKB-ARBA"/>
</dbReference>
<reference evidence="10" key="1">
    <citation type="submission" date="2022-05" db="EMBL/GenBank/DDBJ databases">
        <title>The Musa troglodytarum L. genome provides insights into the mechanism of non-climacteric behaviour and enrichment of carotenoids.</title>
        <authorList>
            <person name="Wang J."/>
        </authorList>
    </citation>
    <scope>NUCLEOTIDE SEQUENCE</scope>
    <source>
        <tissue evidence="10">Leaf</tissue>
    </source>
</reference>
<comment type="similarity">
    <text evidence="4">Belongs to the oleosin family.</text>
</comment>
<comment type="subcellular location">
    <subcellularLocation>
        <location evidence="3">Lipid droplet</location>
    </subcellularLocation>
    <subcellularLocation>
        <location evidence="2">Membrane</location>
        <topology evidence="2">Multi-pass membrane protein</topology>
    </subcellularLocation>
</comment>
<dbReference type="AlphaFoldDB" id="A0A9E7G5H5"/>
<dbReference type="OrthoDB" id="690239at2759"/>
<evidence type="ECO:0000313" key="11">
    <source>
        <dbReference type="Proteomes" id="UP001055439"/>
    </source>
</evidence>
<evidence type="ECO:0000256" key="3">
    <source>
        <dbReference type="ARBA" id="ARBA00004502"/>
    </source>
</evidence>
<comment type="function">
    <text evidence="1">May have a structural role to stabilize the lipid body during desiccation of the seed by preventing coalescence of the oil. Probably interacts with both lipid and phospholipid moieties of lipid bodies. May also provide recognition signals for specific lipase anchorage in lipolysis during seedling growth.</text>
</comment>
<keyword evidence="6 9" id="KW-0812">Transmembrane</keyword>
<dbReference type="GO" id="GO:0012511">
    <property type="term" value="C:monolayer-surrounded lipid storage body"/>
    <property type="evidence" value="ECO:0007669"/>
    <property type="project" value="InterPro"/>
</dbReference>
<dbReference type="GO" id="GO:0019915">
    <property type="term" value="P:lipid storage"/>
    <property type="evidence" value="ECO:0007669"/>
    <property type="project" value="TreeGrafter"/>
</dbReference>
<evidence type="ECO:0000256" key="8">
    <source>
        <dbReference type="ARBA" id="ARBA00023136"/>
    </source>
</evidence>
<dbReference type="EMBL" id="CP097507">
    <property type="protein sequence ID" value="URE07018.1"/>
    <property type="molecule type" value="Genomic_DNA"/>
</dbReference>
<feature type="transmembrane region" description="Helical" evidence="9">
    <location>
        <begin position="64"/>
        <end position="81"/>
    </location>
</feature>
<name>A0A9E7G5H5_9LILI</name>
<gene>
    <name evidence="10" type="ORF">MUK42_20416</name>
</gene>
<dbReference type="Proteomes" id="UP001055439">
    <property type="component" value="Chromosome 5"/>
</dbReference>
<organism evidence="10 11">
    <name type="scientific">Musa troglodytarum</name>
    <name type="common">fe'i banana</name>
    <dbReference type="NCBI Taxonomy" id="320322"/>
    <lineage>
        <taxon>Eukaryota</taxon>
        <taxon>Viridiplantae</taxon>
        <taxon>Streptophyta</taxon>
        <taxon>Embryophyta</taxon>
        <taxon>Tracheophyta</taxon>
        <taxon>Spermatophyta</taxon>
        <taxon>Magnoliopsida</taxon>
        <taxon>Liliopsida</taxon>
        <taxon>Zingiberales</taxon>
        <taxon>Musaceae</taxon>
        <taxon>Musa</taxon>
    </lineage>
</organism>
<keyword evidence="5" id="KW-0551">Lipid droplet</keyword>
<dbReference type="Pfam" id="PF01277">
    <property type="entry name" value="Oleosin"/>
    <property type="match status" value="1"/>
</dbReference>
<evidence type="ECO:0000256" key="6">
    <source>
        <dbReference type="ARBA" id="ARBA00022692"/>
    </source>
</evidence>
<evidence type="ECO:0008006" key="12">
    <source>
        <dbReference type="Google" id="ProtNLM"/>
    </source>
</evidence>